<reference evidence="2" key="1">
    <citation type="submission" date="2015-05" db="EMBL/GenBank/DDBJ databases">
        <title>Permanent draft genome of Rhodopirellula islandicus K833.</title>
        <authorList>
            <person name="Kizina J."/>
            <person name="Richter M."/>
            <person name="Glockner F.O."/>
            <person name="Harder J."/>
        </authorList>
    </citation>
    <scope>NUCLEOTIDE SEQUENCE [LARGE SCALE GENOMIC DNA]</scope>
    <source>
        <strain evidence="2">K833</strain>
    </source>
</reference>
<dbReference type="Gene3D" id="2.60.120.560">
    <property type="entry name" value="Exo-inulinase, domain 1"/>
    <property type="match status" value="1"/>
</dbReference>
<dbReference type="PATRIC" id="fig|595434.4.peg.191"/>
<name>A0A0J1BMH0_RHOIS</name>
<protein>
    <submittedName>
        <fullName evidence="2">Polysaccharides degradation</fullName>
    </submittedName>
</protein>
<dbReference type="InterPro" id="IPR010496">
    <property type="entry name" value="AL/BT2_dom"/>
</dbReference>
<dbReference type="EMBL" id="LECT01000003">
    <property type="protein sequence ID" value="KLU07685.1"/>
    <property type="molecule type" value="Genomic_DNA"/>
</dbReference>
<accession>A0A0J1BMH0</accession>
<dbReference type="STRING" id="595434.RISK_000202"/>
<dbReference type="Pfam" id="PF06439">
    <property type="entry name" value="3keto-disac_hyd"/>
    <property type="match status" value="1"/>
</dbReference>
<dbReference type="Proteomes" id="UP000036367">
    <property type="component" value="Unassembled WGS sequence"/>
</dbReference>
<dbReference type="GO" id="GO:0016787">
    <property type="term" value="F:hydrolase activity"/>
    <property type="evidence" value="ECO:0007669"/>
    <property type="project" value="InterPro"/>
</dbReference>
<gene>
    <name evidence="2" type="ORF">RISK_000202</name>
</gene>
<evidence type="ECO:0000313" key="3">
    <source>
        <dbReference type="Proteomes" id="UP000036367"/>
    </source>
</evidence>
<keyword evidence="3" id="KW-1185">Reference proteome</keyword>
<dbReference type="AlphaFoldDB" id="A0A0J1BMH0"/>
<feature type="domain" description="3-keto-alpha-glucoside-1,2-lyase/3-keto-2-hydroxy-glucal hydratase" evidence="1">
    <location>
        <begin position="61"/>
        <end position="258"/>
    </location>
</feature>
<evidence type="ECO:0000259" key="1">
    <source>
        <dbReference type="Pfam" id="PF06439"/>
    </source>
</evidence>
<proteinExistence type="predicted"/>
<organism evidence="2 3">
    <name type="scientific">Rhodopirellula islandica</name>
    <dbReference type="NCBI Taxonomy" id="595434"/>
    <lineage>
        <taxon>Bacteria</taxon>
        <taxon>Pseudomonadati</taxon>
        <taxon>Planctomycetota</taxon>
        <taxon>Planctomycetia</taxon>
        <taxon>Pirellulales</taxon>
        <taxon>Pirellulaceae</taxon>
        <taxon>Rhodopirellula</taxon>
    </lineage>
</organism>
<comment type="caution">
    <text evidence="2">The sequence shown here is derived from an EMBL/GenBank/DDBJ whole genome shotgun (WGS) entry which is preliminary data.</text>
</comment>
<evidence type="ECO:0000313" key="2">
    <source>
        <dbReference type="EMBL" id="KLU07685.1"/>
    </source>
</evidence>
<sequence>MRAALFEQPSGFSCPLFPSHFPTPELPMKTLLFASAILSLSTLVHAPQTARAEDATAKAGEWETLFDGSNLDAWREYNRDSVTTGWKVDGDALTCISRKDQGDAARGENIITKEKFAAFELELDFKVTPAANSGVMFHVVETKKPPYYTGPEIQIQDHKGGHDPQKCGWLYQLYSSDTDATKPVGEWNHLRVLITPEKCEIAVNGVLYCEFVKGSDDWNERVAKSKFGKWEGFGEPTEGHICLQDHNDEVSYRNIRIRRL</sequence>